<dbReference type="RefSeq" id="WP_106521294.1">
    <property type="nucleotide sequence ID" value="NZ_PYGD01000001.1"/>
</dbReference>
<protein>
    <submittedName>
        <fullName evidence="1">Uncharacterized protein</fullName>
    </submittedName>
</protein>
<evidence type="ECO:0000313" key="2">
    <source>
        <dbReference type="Proteomes" id="UP000240572"/>
    </source>
</evidence>
<dbReference type="InterPro" id="IPR058238">
    <property type="entry name" value="Lant_leader_dom"/>
</dbReference>
<evidence type="ECO:0000313" key="1">
    <source>
        <dbReference type="EMBL" id="PSK94596.1"/>
    </source>
</evidence>
<dbReference type="EMBL" id="PYGD01000001">
    <property type="protein sequence ID" value="PSK94596.1"/>
    <property type="molecule type" value="Genomic_DNA"/>
</dbReference>
<accession>A0A2P8DBK1</accession>
<name>A0A2P8DBK1_9BACT</name>
<keyword evidence="2" id="KW-1185">Reference proteome</keyword>
<comment type="caution">
    <text evidence="1">The sequence shown here is derived from an EMBL/GenBank/DDBJ whole genome shotgun (WGS) entry which is preliminary data.</text>
</comment>
<proteinExistence type="predicted"/>
<gene>
    <name evidence="1" type="ORF">B0I18_101752</name>
</gene>
<dbReference type="NCBIfam" id="NF038153">
    <property type="entry name" value="lant_leader_L1a"/>
    <property type="match status" value="1"/>
</dbReference>
<dbReference type="AlphaFoldDB" id="A0A2P8DBK1"/>
<organism evidence="1 2">
    <name type="scientific">Taibaiella chishuiensis</name>
    <dbReference type="NCBI Taxonomy" id="1434707"/>
    <lineage>
        <taxon>Bacteria</taxon>
        <taxon>Pseudomonadati</taxon>
        <taxon>Bacteroidota</taxon>
        <taxon>Chitinophagia</taxon>
        <taxon>Chitinophagales</taxon>
        <taxon>Chitinophagaceae</taxon>
        <taxon>Taibaiella</taxon>
    </lineage>
</organism>
<sequence length="67" mass="6902">MKKKNITLDKKLFFGKTTLAELNKDAAAQIGGGAGNTGTGCECVVKTCGIIVCSAVTCNFTLSLPCC</sequence>
<reference evidence="1 2" key="1">
    <citation type="submission" date="2018-03" db="EMBL/GenBank/DDBJ databases">
        <title>Genomic Encyclopedia of Type Strains, Phase III (KMG-III): the genomes of soil and plant-associated and newly described type strains.</title>
        <authorList>
            <person name="Whitman W."/>
        </authorList>
    </citation>
    <scope>NUCLEOTIDE SEQUENCE [LARGE SCALE GENOMIC DNA]</scope>
    <source>
        <strain evidence="1 2">CGMCC 1.12700</strain>
    </source>
</reference>
<dbReference type="Proteomes" id="UP000240572">
    <property type="component" value="Unassembled WGS sequence"/>
</dbReference>